<proteinExistence type="predicted"/>
<keyword evidence="2" id="KW-1185">Reference proteome</keyword>
<dbReference type="Proteomes" id="UP000824633">
    <property type="component" value="Chromosome"/>
</dbReference>
<accession>A0ABN6IZX4</accession>
<protein>
    <recommendedName>
        <fullName evidence="3">HNH endonuclease</fullName>
    </recommendedName>
</protein>
<reference evidence="2" key="1">
    <citation type="submission" date="2021-07" db="EMBL/GenBank/DDBJ databases">
        <title>Complete genome sequencing of a Clostridium isolate.</title>
        <authorList>
            <person name="Ueki A."/>
            <person name="Tonouchi A."/>
        </authorList>
    </citation>
    <scope>NUCLEOTIDE SEQUENCE [LARGE SCALE GENOMIC DNA]</scope>
    <source>
        <strain evidence="2">C5S11</strain>
    </source>
</reference>
<organism evidence="1 2">
    <name type="scientific">Clostridium gelidum</name>
    <dbReference type="NCBI Taxonomy" id="704125"/>
    <lineage>
        <taxon>Bacteria</taxon>
        <taxon>Bacillati</taxon>
        <taxon>Bacillota</taxon>
        <taxon>Clostridia</taxon>
        <taxon>Eubacteriales</taxon>
        <taxon>Clostridiaceae</taxon>
        <taxon>Clostridium</taxon>
    </lineage>
</organism>
<dbReference type="RefSeq" id="WP_224033378.1">
    <property type="nucleotide sequence ID" value="NZ_AP024849.1"/>
</dbReference>
<sequence length="325" mass="37864">MNSVILQPTGNKDAKTHFEETINSYVELGKLKKYLDKNDIQKLKSIYPDEKIYIWGVTPGEKQVNVNKWNKIKQGDVTLFSADKKIFASAVTTYKVHNKQLAGYLWGTNNKGQTWEYIYFIDELARIDISYEEFNKVVGYKSKNIIQGFGVLNQEKSQKLMEYFEIDSDVYGEAINYDEYKSEIEKLISKESLDNKSTGTSRKEQSFLRKYLFKGKKICKCGICGKELPIELLVTAHIKQRSKCTLEERLDVKNIVMPMCKLGCDDLYEHGYLLVEQGIIMRNEEKVFTKDIDNCISSFENSKCSYWNENTEKYFTAHNDKFLRK</sequence>
<evidence type="ECO:0000313" key="1">
    <source>
        <dbReference type="EMBL" id="BCZ46983.1"/>
    </source>
</evidence>
<dbReference type="EMBL" id="AP024849">
    <property type="protein sequence ID" value="BCZ46983.1"/>
    <property type="molecule type" value="Genomic_DNA"/>
</dbReference>
<evidence type="ECO:0000313" key="2">
    <source>
        <dbReference type="Proteomes" id="UP000824633"/>
    </source>
</evidence>
<name>A0ABN6IZX4_9CLOT</name>
<evidence type="ECO:0008006" key="3">
    <source>
        <dbReference type="Google" id="ProtNLM"/>
    </source>
</evidence>
<gene>
    <name evidence="1" type="ORF">psyc5s11_30500</name>
</gene>